<sequence>MDSSARERSGPFGRMVWDYHEGELDEQPRHRRDDGEESEAPLEWYFSGPDAWPEVEHEAFADVSGRVLDAGCGAGRTALWLQKQGYDVVGVDRSPGAVAVARDRGVENAVVGDMGDPGLFGDSFDTVLVAGQQVGVAGDRNGVRELFDAFAELTGPDGRVIADVSDPTEAPPEFREYLGDVSDGTATRTFRTVYDGAIGDPITLMMFSPDALRELVAETPWSIETLYGVDEEGGHFYFVLDKS</sequence>
<dbReference type="RefSeq" id="WP_343772664.1">
    <property type="nucleotide sequence ID" value="NZ_BAAADV010000001.1"/>
</dbReference>
<dbReference type="Pfam" id="PF13649">
    <property type="entry name" value="Methyltransf_25"/>
    <property type="match status" value="1"/>
</dbReference>
<dbReference type="EMBL" id="BAAADV010000001">
    <property type="protein sequence ID" value="GAA0665833.1"/>
    <property type="molecule type" value="Genomic_DNA"/>
</dbReference>
<proteinExistence type="predicted"/>
<dbReference type="AlphaFoldDB" id="A0AAV3T7J2"/>
<accession>A0AAV3T7J2</accession>
<dbReference type="PANTHER" id="PTHR43464:SF19">
    <property type="entry name" value="UBIQUINONE BIOSYNTHESIS O-METHYLTRANSFERASE, MITOCHONDRIAL"/>
    <property type="match status" value="1"/>
</dbReference>
<dbReference type="InterPro" id="IPR029063">
    <property type="entry name" value="SAM-dependent_MTases_sf"/>
</dbReference>
<dbReference type="CDD" id="cd02440">
    <property type="entry name" value="AdoMet_MTases"/>
    <property type="match status" value="1"/>
</dbReference>
<evidence type="ECO:0000256" key="3">
    <source>
        <dbReference type="ARBA" id="ARBA00022691"/>
    </source>
</evidence>
<evidence type="ECO:0000256" key="2">
    <source>
        <dbReference type="ARBA" id="ARBA00022679"/>
    </source>
</evidence>
<dbReference type="PANTHER" id="PTHR43464">
    <property type="entry name" value="METHYLTRANSFERASE"/>
    <property type="match status" value="1"/>
</dbReference>
<evidence type="ECO:0000256" key="1">
    <source>
        <dbReference type="ARBA" id="ARBA00022603"/>
    </source>
</evidence>
<keyword evidence="1" id="KW-0489">Methyltransferase</keyword>
<keyword evidence="2" id="KW-0808">Transferase</keyword>
<feature type="compositionally biased region" description="Basic and acidic residues" evidence="4">
    <location>
        <begin position="17"/>
        <end position="34"/>
    </location>
</feature>
<protein>
    <recommendedName>
        <fullName evidence="5">Methyltransferase domain-containing protein</fullName>
    </recommendedName>
</protein>
<organism evidence="6 7">
    <name type="scientific">Natronoarchaeum mannanilyticum</name>
    <dbReference type="NCBI Taxonomy" id="926360"/>
    <lineage>
        <taxon>Archaea</taxon>
        <taxon>Methanobacteriati</taxon>
        <taxon>Methanobacteriota</taxon>
        <taxon>Stenosarchaea group</taxon>
        <taxon>Halobacteria</taxon>
        <taxon>Halobacteriales</taxon>
        <taxon>Natronoarchaeaceae</taxon>
    </lineage>
</organism>
<reference evidence="6 7" key="1">
    <citation type="journal article" date="2019" name="Int. J. Syst. Evol. Microbiol.">
        <title>The Global Catalogue of Microorganisms (GCM) 10K type strain sequencing project: providing services to taxonomists for standard genome sequencing and annotation.</title>
        <authorList>
            <consortium name="The Broad Institute Genomics Platform"/>
            <consortium name="The Broad Institute Genome Sequencing Center for Infectious Disease"/>
            <person name="Wu L."/>
            <person name="Ma J."/>
        </authorList>
    </citation>
    <scope>NUCLEOTIDE SEQUENCE [LARGE SCALE GENOMIC DNA]</scope>
    <source>
        <strain evidence="6 7">JCM 16328</strain>
    </source>
</reference>
<evidence type="ECO:0000259" key="5">
    <source>
        <dbReference type="Pfam" id="PF13649"/>
    </source>
</evidence>
<name>A0AAV3T7J2_9EURY</name>
<dbReference type="SUPFAM" id="SSF53335">
    <property type="entry name" value="S-adenosyl-L-methionine-dependent methyltransferases"/>
    <property type="match status" value="1"/>
</dbReference>
<dbReference type="InterPro" id="IPR041698">
    <property type="entry name" value="Methyltransf_25"/>
</dbReference>
<feature type="domain" description="Methyltransferase" evidence="5">
    <location>
        <begin position="67"/>
        <end position="158"/>
    </location>
</feature>
<keyword evidence="7" id="KW-1185">Reference proteome</keyword>
<dbReference type="Proteomes" id="UP001500420">
    <property type="component" value="Unassembled WGS sequence"/>
</dbReference>
<evidence type="ECO:0000313" key="6">
    <source>
        <dbReference type="EMBL" id="GAA0665833.1"/>
    </source>
</evidence>
<dbReference type="GO" id="GO:0008168">
    <property type="term" value="F:methyltransferase activity"/>
    <property type="evidence" value="ECO:0007669"/>
    <property type="project" value="UniProtKB-KW"/>
</dbReference>
<comment type="caution">
    <text evidence="6">The sequence shown here is derived from an EMBL/GenBank/DDBJ whole genome shotgun (WGS) entry which is preliminary data.</text>
</comment>
<keyword evidence="3" id="KW-0949">S-adenosyl-L-methionine</keyword>
<feature type="region of interest" description="Disordered" evidence="4">
    <location>
        <begin position="1"/>
        <end position="39"/>
    </location>
</feature>
<dbReference type="GO" id="GO:0032259">
    <property type="term" value="P:methylation"/>
    <property type="evidence" value="ECO:0007669"/>
    <property type="project" value="UniProtKB-KW"/>
</dbReference>
<dbReference type="Gene3D" id="3.40.50.150">
    <property type="entry name" value="Vaccinia Virus protein VP39"/>
    <property type="match status" value="1"/>
</dbReference>
<evidence type="ECO:0000313" key="7">
    <source>
        <dbReference type="Proteomes" id="UP001500420"/>
    </source>
</evidence>
<evidence type="ECO:0000256" key="4">
    <source>
        <dbReference type="SAM" id="MobiDB-lite"/>
    </source>
</evidence>
<gene>
    <name evidence="6" type="ORF">GCM10009020_08710</name>
</gene>